<gene>
    <name evidence="3" type="ORF">DW811_04695</name>
</gene>
<dbReference type="PROSITE" id="PS51257">
    <property type="entry name" value="PROKAR_LIPOPROTEIN"/>
    <property type="match status" value="1"/>
</dbReference>
<evidence type="ECO:0000259" key="2">
    <source>
        <dbReference type="Pfam" id="PF13529"/>
    </source>
</evidence>
<dbReference type="InterPro" id="IPR038765">
    <property type="entry name" value="Papain-like_cys_pep_sf"/>
</dbReference>
<protein>
    <recommendedName>
        <fullName evidence="2">Peptidase C39-like domain-containing protein</fullName>
    </recommendedName>
</protein>
<dbReference type="Gene3D" id="3.90.70.10">
    <property type="entry name" value="Cysteine proteinases"/>
    <property type="match status" value="1"/>
</dbReference>
<evidence type="ECO:0000313" key="4">
    <source>
        <dbReference type="Proteomes" id="UP000284794"/>
    </source>
</evidence>
<dbReference type="PANTHER" id="PTHR37806">
    <property type="entry name" value="LMO0724 PROTEIN"/>
    <property type="match status" value="1"/>
</dbReference>
<dbReference type="InterPro" id="IPR039564">
    <property type="entry name" value="Peptidase_C39-like"/>
</dbReference>
<reference evidence="3 4" key="1">
    <citation type="submission" date="2018-08" db="EMBL/GenBank/DDBJ databases">
        <title>A genome reference for cultivated species of the human gut microbiota.</title>
        <authorList>
            <person name="Zou Y."/>
            <person name="Xue W."/>
            <person name="Luo G."/>
        </authorList>
    </citation>
    <scope>NUCLEOTIDE SEQUENCE [LARGE SCALE GENOMIC DNA]</scope>
    <source>
        <strain evidence="3 4">AM32-2AC</strain>
    </source>
</reference>
<sequence>MVIGMSRRDGRRKNKRRVKRKNQIFLVMMTILACTVTIVLTVKMNNQNVSKGVAVGAEYTAIKSDGNVTEEQLSVSEETVNDLPDVYRIECYESLNQNPELPTGCEITSLTSVLNYYGCNVDKTTMADEYLKKGNGSFYEMFLGNPRDNTSYGCMSQPIVNAANKYFKVNNMSAVAKNISGTDFKEILGMVAQGDPIVIWNTIDMRQPYESKTFVFNGKEYTWMSPEHCVVITGYDLNKNIVYIMDPMEGNVTRNLETFQSRYEAMHSQAVYIIE</sequence>
<dbReference type="SUPFAM" id="SSF54001">
    <property type="entry name" value="Cysteine proteinases"/>
    <property type="match status" value="1"/>
</dbReference>
<name>A0A414DGM7_9FIRM</name>
<comment type="caution">
    <text evidence="3">The sequence shown here is derived from an EMBL/GenBank/DDBJ whole genome shotgun (WGS) entry which is preliminary data.</text>
</comment>
<keyword evidence="1" id="KW-0472">Membrane</keyword>
<dbReference type="Proteomes" id="UP000284794">
    <property type="component" value="Unassembled WGS sequence"/>
</dbReference>
<feature type="domain" description="Peptidase C39-like" evidence="2">
    <location>
        <begin position="95"/>
        <end position="248"/>
    </location>
</feature>
<keyword evidence="1" id="KW-1133">Transmembrane helix</keyword>
<dbReference type="Pfam" id="PF13529">
    <property type="entry name" value="Peptidase_C39_2"/>
    <property type="match status" value="1"/>
</dbReference>
<proteinExistence type="predicted"/>
<accession>A0A414DGM7</accession>
<dbReference type="PANTHER" id="PTHR37806:SF1">
    <property type="entry name" value="PEPTIDASE C39-LIKE DOMAIN-CONTAINING PROTEIN"/>
    <property type="match status" value="1"/>
</dbReference>
<evidence type="ECO:0000313" key="3">
    <source>
        <dbReference type="EMBL" id="RHD09816.1"/>
    </source>
</evidence>
<organism evidence="3 4">
    <name type="scientific">Lachnospira eligens</name>
    <dbReference type="NCBI Taxonomy" id="39485"/>
    <lineage>
        <taxon>Bacteria</taxon>
        <taxon>Bacillati</taxon>
        <taxon>Bacillota</taxon>
        <taxon>Clostridia</taxon>
        <taxon>Lachnospirales</taxon>
        <taxon>Lachnospiraceae</taxon>
        <taxon>Lachnospira</taxon>
    </lineage>
</organism>
<dbReference type="AlphaFoldDB" id="A0A414DGM7"/>
<keyword evidence="1" id="KW-0812">Transmembrane</keyword>
<feature type="transmembrane region" description="Helical" evidence="1">
    <location>
        <begin position="21"/>
        <end position="42"/>
    </location>
</feature>
<dbReference type="EMBL" id="QSIS01000004">
    <property type="protein sequence ID" value="RHD09816.1"/>
    <property type="molecule type" value="Genomic_DNA"/>
</dbReference>
<evidence type="ECO:0000256" key="1">
    <source>
        <dbReference type="SAM" id="Phobius"/>
    </source>
</evidence>